<keyword evidence="2" id="KW-1185">Reference proteome</keyword>
<comment type="caution">
    <text evidence="1">The sequence shown here is derived from an EMBL/GenBank/DDBJ whole genome shotgun (WGS) entry which is preliminary data.</text>
</comment>
<dbReference type="PANTHER" id="PTHR31637">
    <property type="entry name" value="2,3-BISPHOSPHOGLYCERATE-INDEPENDENT PHOSPHOGLYCERATE MUTASE"/>
    <property type="match status" value="1"/>
</dbReference>
<evidence type="ECO:0000313" key="1">
    <source>
        <dbReference type="EMBL" id="CAB3996769.1"/>
    </source>
</evidence>
<dbReference type="EMBL" id="CACRXK020002942">
    <property type="protein sequence ID" value="CAB3996769.1"/>
    <property type="molecule type" value="Genomic_DNA"/>
</dbReference>
<protein>
    <submittedName>
        <fullName evidence="1">2,3-bisphosphoglycerate-independent phosphoglycerate mutase-like</fullName>
    </submittedName>
</protein>
<dbReference type="OrthoDB" id="1886626at2759"/>
<dbReference type="GO" id="GO:0030145">
    <property type="term" value="F:manganese ion binding"/>
    <property type="evidence" value="ECO:0007669"/>
    <property type="project" value="TreeGrafter"/>
</dbReference>
<evidence type="ECO:0000313" key="2">
    <source>
        <dbReference type="Proteomes" id="UP001152795"/>
    </source>
</evidence>
<dbReference type="Gene3D" id="3.40.720.10">
    <property type="entry name" value="Alkaline Phosphatase, subunit A"/>
    <property type="match status" value="1"/>
</dbReference>
<name>A0A6S7H2F2_PARCT</name>
<reference evidence="1" key="1">
    <citation type="submission" date="2020-04" db="EMBL/GenBank/DDBJ databases">
        <authorList>
            <person name="Alioto T."/>
            <person name="Alioto T."/>
            <person name="Gomez Garrido J."/>
        </authorList>
    </citation>
    <scope>NUCLEOTIDE SEQUENCE</scope>
    <source>
        <strain evidence="1">A484AB</strain>
    </source>
</reference>
<accession>A0A6S7H2F2</accession>
<dbReference type="GO" id="GO:0006007">
    <property type="term" value="P:glucose catabolic process"/>
    <property type="evidence" value="ECO:0007669"/>
    <property type="project" value="InterPro"/>
</dbReference>
<proteinExistence type="predicted"/>
<dbReference type="GO" id="GO:0004619">
    <property type="term" value="F:phosphoglycerate mutase activity"/>
    <property type="evidence" value="ECO:0007669"/>
    <property type="project" value="InterPro"/>
</dbReference>
<dbReference type="Proteomes" id="UP001152795">
    <property type="component" value="Unassembled WGS sequence"/>
</dbReference>
<dbReference type="Pfam" id="PF01676">
    <property type="entry name" value="Metalloenzyme"/>
    <property type="match status" value="1"/>
</dbReference>
<dbReference type="PANTHER" id="PTHR31637:SF0">
    <property type="entry name" value="2,3-BISPHOSPHOGLYCERATE-INDEPENDENT PHOSPHOGLYCERATE MUTASE"/>
    <property type="match status" value="1"/>
</dbReference>
<organism evidence="1 2">
    <name type="scientific">Paramuricea clavata</name>
    <name type="common">Red gorgonian</name>
    <name type="synonym">Violescent sea-whip</name>
    <dbReference type="NCBI Taxonomy" id="317549"/>
    <lineage>
        <taxon>Eukaryota</taxon>
        <taxon>Metazoa</taxon>
        <taxon>Cnidaria</taxon>
        <taxon>Anthozoa</taxon>
        <taxon>Octocorallia</taxon>
        <taxon>Malacalcyonacea</taxon>
        <taxon>Plexauridae</taxon>
        <taxon>Paramuricea</taxon>
    </lineage>
</organism>
<dbReference type="InterPro" id="IPR017850">
    <property type="entry name" value="Alkaline_phosphatase_core_sf"/>
</dbReference>
<dbReference type="SUPFAM" id="SSF53649">
    <property type="entry name" value="Alkaline phosphatase-like"/>
    <property type="match status" value="1"/>
</dbReference>
<sequence>LVPSPKVATYDLQPEMSCDGVAEEVCAGIRCGKYPFVMCNFAAPDMVGHTGQYEPAVKACTATDMAIGKIKAACEENGYILFITADHGNAEKMYSEQGGPHTAHTNYRVPLIMNNTDLKLACPGDYNAALCDVATTILDAMGIELAPEMTGRSLLAN</sequence>
<dbReference type="InterPro" id="IPR006124">
    <property type="entry name" value="Metalloenzyme"/>
</dbReference>
<feature type="non-terminal residue" evidence="1">
    <location>
        <position position="1"/>
    </location>
</feature>
<gene>
    <name evidence="1" type="ORF">PACLA_8A018713</name>
</gene>
<dbReference type="InterPro" id="IPR005995">
    <property type="entry name" value="Pgm_bpd_ind"/>
</dbReference>
<dbReference type="AlphaFoldDB" id="A0A6S7H2F2"/>